<comment type="similarity">
    <text evidence="1">Belongs to the arsA ATPase family.</text>
</comment>
<accession>A0ABU2B5V7</accession>
<evidence type="ECO:0000256" key="1">
    <source>
        <dbReference type="ARBA" id="ARBA00011040"/>
    </source>
</evidence>
<comment type="caution">
    <text evidence="3">The sequence shown here is derived from an EMBL/GenBank/DDBJ whole genome shotgun (WGS) entry which is preliminary data.</text>
</comment>
<dbReference type="Pfam" id="PF02374">
    <property type="entry name" value="ArsA_ATPase"/>
    <property type="match status" value="1"/>
</dbReference>
<dbReference type="Proteomes" id="UP001183619">
    <property type="component" value="Unassembled WGS sequence"/>
</dbReference>
<evidence type="ECO:0000313" key="4">
    <source>
        <dbReference type="Proteomes" id="UP001183619"/>
    </source>
</evidence>
<evidence type="ECO:0000313" key="3">
    <source>
        <dbReference type="EMBL" id="MDR7354000.1"/>
    </source>
</evidence>
<dbReference type="InterPro" id="IPR025723">
    <property type="entry name" value="ArsA/GET3_ATPase-like"/>
</dbReference>
<protein>
    <submittedName>
        <fullName evidence="3">Arsenite-transporting ATPase</fullName>
    </submittedName>
</protein>
<dbReference type="SUPFAM" id="SSF52540">
    <property type="entry name" value="P-loop containing nucleoside triphosphate hydrolases"/>
    <property type="match status" value="1"/>
</dbReference>
<dbReference type="PANTHER" id="PTHR10803">
    <property type="entry name" value="ARSENICAL PUMP-DRIVING ATPASE ARSENITE-TRANSLOCATING ATPASE"/>
    <property type="match status" value="1"/>
</dbReference>
<reference evidence="3 4" key="1">
    <citation type="submission" date="2023-07" db="EMBL/GenBank/DDBJ databases">
        <title>Sequencing the genomes of 1000 actinobacteria strains.</title>
        <authorList>
            <person name="Klenk H.-P."/>
        </authorList>
    </citation>
    <scope>NUCLEOTIDE SEQUENCE [LARGE SCALE GENOMIC DNA]</scope>
    <source>
        <strain evidence="3 4">DSM 44508</strain>
    </source>
</reference>
<organism evidence="3 4">
    <name type="scientific">Corynebacterium felinum</name>
    <dbReference type="NCBI Taxonomy" id="131318"/>
    <lineage>
        <taxon>Bacteria</taxon>
        <taxon>Bacillati</taxon>
        <taxon>Actinomycetota</taxon>
        <taxon>Actinomycetes</taxon>
        <taxon>Mycobacteriales</taxon>
        <taxon>Corynebacteriaceae</taxon>
        <taxon>Corynebacterium</taxon>
    </lineage>
</organism>
<evidence type="ECO:0000259" key="2">
    <source>
        <dbReference type="Pfam" id="PF02374"/>
    </source>
</evidence>
<dbReference type="PANTHER" id="PTHR10803:SF3">
    <property type="entry name" value="ATPASE GET3"/>
    <property type="match status" value="1"/>
</dbReference>
<proteinExistence type="inferred from homology"/>
<dbReference type="RefSeq" id="WP_277105146.1">
    <property type="nucleotide sequence ID" value="NZ_BAAAJS010000017.1"/>
</dbReference>
<dbReference type="Gene3D" id="3.40.50.300">
    <property type="entry name" value="P-loop containing nucleotide triphosphate hydrolases"/>
    <property type="match status" value="1"/>
</dbReference>
<name>A0ABU2B5V7_9CORY</name>
<dbReference type="CDD" id="cd02035">
    <property type="entry name" value="ArsA"/>
    <property type="match status" value="1"/>
</dbReference>
<sequence length="319" mass="35160">MLLDAIAEFKIVFFGGKGGVGKTTTAAATAVGLAQQGRKVLLVSTDPAHNLGHLFGQRIGDDGAKLGGVVVREISPEETTREHLDRVGHTLRRMMPEHLHKEVTKHVELAAGSPGTHEAAVLERIAQVIEESDDFDHVIFDTAPSGHTARLMELPELMRAWTDGLLERRAKSQRLSEAVRGLGGVINDPVDQRNREIRSILLRRRERFEHLRQAIQSPECGFFIVLNAERLAVLETAELFAQLRGMNVNVAGLVVNRRSPRDQGAFLAQRAALEEQFVAQLRELVPHRPIAQIPLQAQEISGVEGLVDFAETLASVVFN</sequence>
<gene>
    <name evidence="3" type="ORF">J2S37_000538</name>
</gene>
<keyword evidence="4" id="KW-1185">Reference proteome</keyword>
<dbReference type="InterPro" id="IPR016300">
    <property type="entry name" value="ATPase_ArsA/GET3"/>
</dbReference>
<dbReference type="InterPro" id="IPR027417">
    <property type="entry name" value="P-loop_NTPase"/>
</dbReference>
<dbReference type="NCBIfam" id="TIGR00345">
    <property type="entry name" value="GET3_arsA_TRC40"/>
    <property type="match status" value="1"/>
</dbReference>
<dbReference type="EMBL" id="JAVDYF010000001">
    <property type="protein sequence ID" value="MDR7354000.1"/>
    <property type="molecule type" value="Genomic_DNA"/>
</dbReference>
<feature type="domain" description="ArsA/GET3 Anion-transporting ATPase-like" evidence="2">
    <location>
        <begin position="10"/>
        <end position="314"/>
    </location>
</feature>